<dbReference type="EMBL" id="JAMPKX010000014">
    <property type="protein sequence ID" value="MEP0949716.1"/>
    <property type="molecule type" value="Genomic_DNA"/>
</dbReference>
<keyword evidence="2" id="KW-1185">Reference proteome</keyword>
<comment type="caution">
    <text evidence="1">The sequence shown here is derived from an EMBL/GenBank/DDBJ whole genome shotgun (WGS) entry which is preliminary data.</text>
</comment>
<dbReference type="RefSeq" id="WP_190707902.1">
    <property type="nucleotide sequence ID" value="NZ_JAMPKX010000014.1"/>
</dbReference>
<evidence type="ECO:0008006" key="3">
    <source>
        <dbReference type="Google" id="ProtNLM"/>
    </source>
</evidence>
<dbReference type="Gene3D" id="1.10.1660.10">
    <property type="match status" value="1"/>
</dbReference>
<evidence type="ECO:0000313" key="2">
    <source>
        <dbReference type="Proteomes" id="UP001482513"/>
    </source>
</evidence>
<organism evidence="1 2">
    <name type="scientific">Leptolyngbya subtilissima DQ-A4</name>
    <dbReference type="NCBI Taxonomy" id="2933933"/>
    <lineage>
        <taxon>Bacteria</taxon>
        <taxon>Bacillati</taxon>
        <taxon>Cyanobacteriota</taxon>
        <taxon>Cyanophyceae</taxon>
        <taxon>Leptolyngbyales</taxon>
        <taxon>Leptolyngbyaceae</taxon>
        <taxon>Leptolyngbya group</taxon>
        <taxon>Leptolyngbya</taxon>
    </lineage>
</organism>
<gene>
    <name evidence="1" type="ORF">NC992_22755</name>
</gene>
<protein>
    <recommendedName>
        <fullName evidence="3">HTH merR-type domain-containing protein</fullName>
    </recommendedName>
</protein>
<evidence type="ECO:0000313" key="1">
    <source>
        <dbReference type="EMBL" id="MEP0949716.1"/>
    </source>
</evidence>
<sequence>MTTTTAASSLTTAPTYSYKELIRTLSKRLRRRITKSTLSRWMALALIPPNPTGKPRKYSERDVLKIWFIARAIERNRNATLAQERLIDFLENYPCL</sequence>
<proteinExistence type="predicted"/>
<accession>A0ABV0KAB5</accession>
<name>A0ABV0KAB5_9CYAN</name>
<dbReference type="Proteomes" id="UP001482513">
    <property type="component" value="Unassembled WGS sequence"/>
</dbReference>
<reference evidence="1 2" key="1">
    <citation type="submission" date="2022-04" db="EMBL/GenBank/DDBJ databases">
        <title>Positive selection, recombination, and allopatry shape intraspecific diversity of widespread and dominant cyanobacteria.</title>
        <authorList>
            <person name="Wei J."/>
            <person name="Shu W."/>
            <person name="Hu C."/>
        </authorList>
    </citation>
    <scope>NUCLEOTIDE SEQUENCE [LARGE SCALE GENOMIC DNA]</scope>
    <source>
        <strain evidence="1 2">DQ-A4</strain>
    </source>
</reference>